<name>A0ACC0E862_9BASI</name>
<dbReference type="Proteomes" id="UP001060170">
    <property type="component" value="Chromosome 9"/>
</dbReference>
<gene>
    <name evidence="1" type="ORF">MJO28_009073</name>
</gene>
<dbReference type="EMBL" id="CM045873">
    <property type="protein sequence ID" value="KAI7947165.1"/>
    <property type="molecule type" value="Genomic_DNA"/>
</dbReference>
<keyword evidence="2" id="KW-1185">Reference proteome</keyword>
<evidence type="ECO:0000313" key="1">
    <source>
        <dbReference type="EMBL" id="KAI7947165.1"/>
    </source>
</evidence>
<reference evidence="1 2" key="3">
    <citation type="journal article" date="2022" name="Microbiol. Spectr.">
        <title>Folding features and dynamics of 3D genome architecture in plant fungal pathogens.</title>
        <authorList>
            <person name="Xia C."/>
        </authorList>
    </citation>
    <scope>NUCLEOTIDE SEQUENCE [LARGE SCALE GENOMIC DNA]</scope>
    <source>
        <strain evidence="1 2">93-210</strain>
    </source>
</reference>
<reference evidence="2" key="2">
    <citation type="journal article" date="2018" name="Mol. Plant Microbe Interact.">
        <title>Genome sequence resources for the wheat stripe rust pathogen (Puccinia striiformis f. sp. tritici) and the barley stripe rust pathogen (Puccinia striiformis f. sp. hordei).</title>
        <authorList>
            <person name="Xia C."/>
            <person name="Wang M."/>
            <person name="Yin C."/>
            <person name="Cornejo O.E."/>
            <person name="Hulbert S.H."/>
            <person name="Chen X."/>
        </authorList>
    </citation>
    <scope>NUCLEOTIDE SEQUENCE [LARGE SCALE GENOMIC DNA]</scope>
    <source>
        <strain evidence="2">93-210</strain>
    </source>
</reference>
<accession>A0ACC0E862</accession>
<organism evidence="1 2">
    <name type="scientific">Puccinia striiformis f. sp. tritici</name>
    <dbReference type="NCBI Taxonomy" id="168172"/>
    <lineage>
        <taxon>Eukaryota</taxon>
        <taxon>Fungi</taxon>
        <taxon>Dikarya</taxon>
        <taxon>Basidiomycota</taxon>
        <taxon>Pucciniomycotina</taxon>
        <taxon>Pucciniomycetes</taxon>
        <taxon>Pucciniales</taxon>
        <taxon>Pucciniaceae</taxon>
        <taxon>Puccinia</taxon>
    </lineage>
</organism>
<proteinExistence type="predicted"/>
<reference evidence="2" key="1">
    <citation type="journal article" date="2018" name="BMC Genomics">
        <title>Genomic insights into host adaptation between the wheat stripe rust pathogen (Puccinia striiformis f. sp. tritici) and the barley stripe rust pathogen (Puccinia striiformis f. sp. hordei).</title>
        <authorList>
            <person name="Xia C."/>
            <person name="Wang M."/>
            <person name="Yin C."/>
            <person name="Cornejo O.E."/>
            <person name="Hulbert S.H."/>
            <person name="Chen X."/>
        </authorList>
    </citation>
    <scope>NUCLEOTIDE SEQUENCE [LARGE SCALE GENOMIC DNA]</scope>
    <source>
        <strain evidence="2">93-210</strain>
    </source>
</reference>
<evidence type="ECO:0000313" key="2">
    <source>
        <dbReference type="Proteomes" id="UP001060170"/>
    </source>
</evidence>
<protein>
    <submittedName>
        <fullName evidence="1">Uncharacterized protein</fullName>
    </submittedName>
</protein>
<comment type="caution">
    <text evidence="1">The sequence shown here is derived from an EMBL/GenBank/DDBJ whole genome shotgun (WGS) entry which is preliminary data.</text>
</comment>
<sequence>MIKLLQAKENEHGPLPQENALPDDDRELCLSQDPGGGCPVSIGPSGSIGPPLCGNFQFMVYTLDSANSFHGKAKP</sequence>